<dbReference type="EMBL" id="CAJNYV010001675">
    <property type="protein sequence ID" value="CAF3432433.1"/>
    <property type="molecule type" value="Genomic_DNA"/>
</dbReference>
<sequence>MPRNLKSFHKIVPNLQSSVEHQFFYSVLARAMLVLASYDRYCSSSHLYRLRSMSKIRKARFIIVTSTIIGIINMLPILAIYHWEETLDICLQYSNLLINIYISSQILLYYISAPILMIIFGLLAICNTRKSIVRTGSQSTNIRGRRTQKQLTQMLRLQMNIHLVLTVSFSVVYSMTVLSPSTKTPNIIAVRYLLAVCRDVQCQCTDHRLAPTVCPMEYRPHQHCFAVYTIGVVGDQFFSIHTDTAHP</sequence>
<evidence type="ECO:0008006" key="4">
    <source>
        <dbReference type="Google" id="ProtNLM"/>
    </source>
</evidence>
<evidence type="ECO:0000313" key="3">
    <source>
        <dbReference type="Proteomes" id="UP000663865"/>
    </source>
</evidence>
<keyword evidence="1" id="KW-0812">Transmembrane</keyword>
<dbReference type="CDD" id="cd00637">
    <property type="entry name" value="7tm_classA_rhodopsin-like"/>
    <property type="match status" value="1"/>
</dbReference>
<dbReference type="SUPFAM" id="SSF81321">
    <property type="entry name" value="Family A G protein-coupled receptor-like"/>
    <property type="match status" value="1"/>
</dbReference>
<evidence type="ECO:0000313" key="2">
    <source>
        <dbReference type="EMBL" id="CAF3432433.1"/>
    </source>
</evidence>
<dbReference type="Gene3D" id="1.20.1070.10">
    <property type="entry name" value="Rhodopsin 7-helix transmembrane proteins"/>
    <property type="match status" value="1"/>
</dbReference>
<keyword evidence="1" id="KW-1133">Transmembrane helix</keyword>
<feature type="transmembrane region" description="Helical" evidence="1">
    <location>
        <begin position="159"/>
        <end position="178"/>
    </location>
</feature>
<accession>A0A818CRC4</accession>
<reference evidence="2" key="1">
    <citation type="submission" date="2021-02" db="EMBL/GenBank/DDBJ databases">
        <authorList>
            <person name="Nowell W R."/>
        </authorList>
    </citation>
    <scope>NUCLEOTIDE SEQUENCE</scope>
</reference>
<feature type="transmembrane region" description="Helical" evidence="1">
    <location>
        <begin position="101"/>
        <end position="125"/>
    </location>
</feature>
<name>A0A818CRC4_9BILA</name>
<protein>
    <recommendedName>
        <fullName evidence="4">G-protein coupled receptors family 1 profile domain-containing protein</fullName>
    </recommendedName>
</protein>
<dbReference type="AlphaFoldDB" id="A0A818CRC4"/>
<feature type="transmembrane region" description="Helical" evidence="1">
    <location>
        <begin position="61"/>
        <end position="81"/>
    </location>
</feature>
<gene>
    <name evidence="2" type="ORF">KIK155_LOCUS10938</name>
</gene>
<proteinExistence type="predicted"/>
<dbReference type="Proteomes" id="UP000663865">
    <property type="component" value="Unassembled WGS sequence"/>
</dbReference>
<comment type="caution">
    <text evidence="2">The sequence shown here is derived from an EMBL/GenBank/DDBJ whole genome shotgun (WGS) entry which is preliminary data.</text>
</comment>
<keyword evidence="1" id="KW-0472">Membrane</keyword>
<evidence type="ECO:0000256" key="1">
    <source>
        <dbReference type="SAM" id="Phobius"/>
    </source>
</evidence>
<organism evidence="2 3">
    <name type="scientific">Rotaria socialis</name>
    <dbReference type="NCBI Taxonomy" id="392032"/>
    <lineage>
        <taxon>Eukaryota</taxon>
        <taxon>Metazoa</taxon>
        <taxon>Spiralia</taxon>
        <taxon>Gnathifera</taxon>
        <taxon>Rotifera</taxon>
        <taxon>Eurotatoria</taxon>
        <taxon>Bdelloidea</taxon>
        <taxon>Philodinida</taxon>
        <taxon>Philodinidae</taxon>
        <taxon>Rotaria</taxon>
    </lineage>
</organism>